<keyword evidence="3" id="KW-1185">Reference proteome</keyword>
<dbReference type="EMBL" id="FNCY01000014">
    <property type="protein sequence ID" value="SDI19975.1"/>
    <property type="molecule type" value="Genomic_DNA"/>
</dbReference>
<protein>
    <recommendedName>
        <fullName evidence="4">CopC domain-containing protein</fullName>
    </recommendedName>
</protein>
<evidence type="ECO:0000313" key="2">
    <source>
        <dbReference type="EMBL" id="SDI19975.1"/>
    </source>
</evidence>
<sequence>MRAITLLIVTASMVSLNSGANAATLINDAEAQLPAAKAIATRSITRGPAIKVIAPDPSIEKIASPFKLHIAFEARGGARIDPASVRMTYLRTPAVDLLERVKPGLSERGIELSSAEVPAGEHQIRVVVQDSEGRETSSIINLNVVK</sequence>
<name>A0A1G8IM41_9RHOO</name>
<evidence type="ECO:0008006" key="4">
    <source>
        <dbReference type="Google" id="ProtNLM"/>
    </source>
</evidence>
<feature type="signal peptide" evidence="1">
    <location>
        <begin position="1"/>
        <end position="22"/>
    </location>
</feature>
<evidence type="ECO:0000256" key="1">
    <source>
        <dbReference type="SAM" id="SignalP"/>
    </source>
</evidence>
<dbReference type="STRING" id="83767.SAMN05660652_03032"/>
<dbReference type="Proteomes" id="UP000198607">
    <property type="component" value="Unassembled WGS sequence"/>
</dbReference>
<accession>A0A1G8IM41</accession>
<proteinExistence type="predicted"/>
<gene>
    <name evidence="2" type="ORF">SAMN05660652_03032</name>
</gene>
<organism evidence="2 3">
    <name type="scientific">Propionivibrio dicarboxylicus</name>
    <dbReference type="NCBI Taxonomy" id="83767"/>
    <lineage>
        <taxon>Bacteria</taxon>
        <taxon>Pseudomonadati</taxon>
        <taxon>Pseudomonadota</taxon>
        <taxon>Betaproteobacteria</taxon>
        <taxon>Rhodocyclales</taxon>
        <taxon>Rhodocyclaceae</taxon>
        <taxon>Propionivibrio</taxon>
    </lineage>
</organism>
<feature type="chain" id="PRO_5011529260" description="CopC domain-containing protein" evidence="1">
    <location>
        <begin position="23"/>
        <end position="146"/>
    </location>
</feature>
<reference evidence="2 3" key="1">
    <citation type="submission" date="2016-10" db="EMBL/GenBank/DDBJ databases">
        <authorList>
            <person name="de Groot N.N."/>
        </authorList>
    </citation>
    <scope>NUCLEOTIDE SEQUENCE [LARGE SCALE GENOMIC DNA]</scope>
    <source>
        <strain evidence="2 3">DSM 5885</strain>
    </source>
</reference>
<dbReference type="AlphaFoldDB" id="A0A1G8IM41"/>
<keyword evidence="1" id="KW-0732">Signal</keyword>
<evidence type="ECO:0000313" key="3">
    <source>
        <dbReference type="Proteomes" id="UP000198607"/>
    </source>
</evidence>